<dbReference type="GO" id="GO:0006313">
    <property type="term" value="P:DNA transposition"/>
    <property type="evidence" value="ECO:0007669"/>
    <property type="project" value="InterPro"/>
</dbReference>
<feature type="domain" description="Transposase IS4-like" evidence="5">
    <location>
        <begin position="123"/>
        <end position="331"/>
    </location>
</feature>
<evidence type="ECO:0000256" key="1">
    <source>
        <dbReference type="ARBA" id="ARBA00010075"/>
    </source>
</evidence>
<dbReference type="GO" id="GO:0003677">
    <property type="term" value="F:DNA binding"/>
    <property type="evidence" value="ECO:0007669"/>
    <property type="project" value="UniProtKB-KW"/>
</dbReference>
<keyword evidence="2" id="KW-0815">Transposition</keyword>
<evidence type="ECO:0000259" key="6">
    <source>
        <dbReference type="Pfam" id="PF14294"/>
    </source>
</evidence>
<keyword evidence="4" id="KW-0233">DNA recombination</keyword>
<evidence type="ECO:0000256" key="4">
    <source>
        <dbReference type="ARBA" id="ARBA00023172"/>
    </source>
</evidence>
<dbReference type="InterPro" id="IPR002559">
    <property type="entry name" value="Transposase_11"/>
</dbReference>
<keyword evidence="3" id="KW-0238">DNA-binding</keyword>
<dbReference type="InterPro" id="IPR012337">
    <property type="entry name" value="RNaseH-like_sf"/>
</dbReference>
<dbReference type="NCBIfam" id="NF033592">
    <property type="entry name" value="transpos_IS4_1"/>
    <property type="match status" value="1"/>
</dbReference>
<comment type="similarity">
    <text evidence="1">Belongs to the transposase 11 family.</text>
</comment>
<evidence type="ECO:0000313" key="7">
    <source>
        <dbReference type="EMBL" id="KGI21441.1"/>
    </source>
</evidence>
<evidence type="ECO:0000259" key="5">
    <source>
        <dbReference type="Pfam" id="PF01609"/>
    </source>
</evidence>
<dbReference type="OrthoDB" id="7327264at2"/>
<proteinExistence type="inferred from homology"/>
<reference evidence="7 8" key="1">
    <citation type="submission" date="2014-07" db="EMBL/GenBank/DDBJ databases">
        <authorList>
            <person name="McCorrison J."/>
            <person name="Sanka R."/>
            <person name="Torralba M."/>
            <person name="Gillis M."/>
            <person name="Haft D.H."/>
            <person name="Methe B."/>
            <person name="Sutton G."/>
            <person name="Nelson K.E."/>
        </authorList>
    </citation>
    <scope>NUCLEOTIDE SEQUENCE [LARGE SCALE GENOMIC DNA]</scope>
    <source>
        <strain evidence="7 8">S9-PR14</strain>
    </source>
</reference>
<protein>
    <submittedName>
        <fullName evidence="7">Transposase</fullName>
    </submittedName>
</protein>
<dbReference type="RefSeq" id="WP_036928533.1">
    <property type="nucleotide sequence ID" value="NZ_JRPQ01000151.1"/>
</dbReference>
<evidence type="ECO:0000256" key="2">
    <source>
        <dbReference type="ARBA" id="ARBA00022578"/>
    </source>
</evidence>
<comment type="caution">
    <text evidence="7">The sequence shown here is derived from an EMBL/GenBank/DDBJ whole genome shotgun (WGS) entry which is preliminary data.</text>
</comment>
<dbReference type="InterPro" id="IPR047952">
    <property type="entry name" value="Transpos_IS4"/>
</dbReference>
<dbReference type="AlphaFoldDB" id="A0A098YPW9"/>
<dbReference type="PANTHER" id="PTHR33258">
    <property type="entry name" value="TRANSPOSASE INSL FOR INSERTION SEQUENCE ELEMENT IS186A-RELATED"/>
    <property type="match status" value="1"/>
</dbReference>
<dbReference type="Pfam" id="PF14294">
    <property type="entry name" value="DUF4372"/>
    <property type="match status" value="1"/>
</dbReference>
<name>A0A098YPW9_9BACT</name>
<dbReference type="EMBL" id="JRPQ01000151">
    <property type="protein sequence ID" value="KGI21441.1"/>
    <property type="molecule type" value="Genomic_DNA"/>
</dbReference>
<accession>A0A098YPW9</accession>
<sequence>MNQGKYIFAQLTDFLPRRVFDRLVEKYSGNKKIRTFTCWNQMLCMIFGQLTARDSMRDLMLSLEAHKNKYYHLGFGATVSRTNLGKANWDRDYRIYEEFAYTLIAEARNSYNKNDFEVKVDGNVYAFDSSTIDLCLNVFWWAEYRKHKGGIKLHTLYDVKTSIPTIVLVTNAKVHDVNMLDELSYEKGSFYIMDKGYVDFTRLHKLHTSGAYFVTRAKDNMRSHRMYSREVDKTTGLKCDQIGMLETYKSLKVYLDKLQRVKYYDEEPDREFVFITNNMELSAEEIALLYKKRWQVELFFKWIKQHLKVKPFWGTTMNAVKIQVYCAIITYCPVAIVAYRLKVNRPIYEILQILSFSLLDKTPVREILTDCDYKNVKELNYKQLKISWD</sequence>
<dbReference type="GO" id="GO:0004803">
    <property type="term" value="F:transposase activity"/>
    <property type="evidence" value="ECO:0007669"/>
    <property type="project" value="InterPro"/>
</dbReference>
<organism evidence="7 8">
    <name type="scientific">Hoylesella timonensis S9-PR14</name>
    <dbReference type="NCBI Taxonomy" id="1401062"/>
    <lineage>
        <taxon>Bacteria</taxon>
        <taxon>Pseudomonadati</taxon>
        <taxon>Bacteroidota</taxon>
        <taxon>Bacteroidia</taxon>
        <taxon>Bacteroidales</taxon>
        <taxon>Prevotellaceae</taxon>
        <taxon>Hoylesella</taxon>
    </lineage>
</organism>
<gene>
    <name evidence="7" type="ORF">HMPREF9304_10245</name>
</gene>
<feature type="domain" description="DUF4372" evidence="6">
    <location>
        <begin position="4"/>
        <end position="75"/>
    </location>
</feature>
<dbReference type="Proteomes" id="UP000029723">
    <property type="component" value="Unassembled WGS sequence"/>
</dbReference>
<dbReference type="PANTHER" id="PTHR33258:SF1">
    <property type="entry name" value="TRANSPOSASE INSL FOR INSERTION SEQUENCE ELEMENT IS186A-RELATED"/>
    <property type="match status" value="1"/>
</dbReference>
<dbReference type="Pfam" id="PF01609">
    <property type="entry name" value="DDE_Tnp_1"/>
    <property type="match status" value="1"/>
</dbReference>
<evidence type="ECO:0000313" key="8">
    <source>
        <dbReference type="Proteomes" id="UP000029723"/>
    </source>
</evidence>
<dbReference type="SUPFAM" id="SSF53098">
    <property type="entry name" value="Ribonuclease H-like"/>
    <property type="match status" value="1"/>
</dbReference>
<evidence type="ECO:0000256" key="3">
    <source>
        <dbReference type="ARBA" id="ARBA00023125"/>
    </source>
</evidence>
<dbReference type="InterPro" id="IPR025399">
    <property type="entry name" value="DUF4372"/>
</dbReference>